<dbReference type="PROSITE" id="PS50157">
    <property type="entry name" value="ZINC_FINGER_C2H2_2"/>
    <property type="match status" value="2"/>
</dbReference>
<evidence type="ECO:0000256" key="6">
    <source>
        <dbReference type="ARBA" id="ARBA00023163"/>
    </source>
</evidence>
<dbReference type="GeneID" id="16069053"/>
<dbReference type="SMART" id="SM00355">
    <property type="entry name" value="ZnF_C2H2"/>
    <property type="match status" value="3"/>
</dbReference>
<accession>F2UQJ7</accession>
<dbReference type="InterPro" id="IPR051061">
    <property type="entry name" value="Zinc_finger_trans_reg"/>
</dbReference>
<feature type="domain" description="C2H2-type" evidence="10">
    <location>
        <begin position="113"/>
        <end position="143"/>
    </location>
</feature>
<name>F2UQJ7_SALR5</name>
<keyword evidence="4" id="KW-0862">Zinc</keyword>
<evidence type="ECO:0000256" key="9">
    <source>
        <dbReference type="SAM" id="MobiDB-lite"/>
    </source>
</evidence>
<evidence type="ECO:0000313" key="12">
    <source>
        <dbReference type="Proteomes" id="UP000007799"/>
    </source>
</evidence>
<proteinExistence type="predicted"/>
<protein>
    <recommendedName>
        <fullName evidence="10">C2H2-type domain-containing protein</fullName>
    </recommendedName>
</protein>
<comment type="subcellular location">
    <subcellularLocation>
        <location evidence="1">Nucleus</location>
    </subcellularLocation>
</comment>
<dbReference type="Gene3D" id="3.30.160.60">
    <property type="entry name" value="Classic Zinc Finger"/>
    <property type="match status" value="2"/>
</dbReference>
<evidence type="ECO:0000313" key="11">
    <source>
        <dbReference type="EMBL" id="EGD79902.1"/>
    </source>
</evidence>
<evidence type="ECO:0000256" key="8">
    <source>
        <dbReference type="PROSITE-ProRule" id="PRU00042"/>
    </source>
</evidence>
<dbReference type="InterPro" id="IPR013087">
    <property type="entry name" value="Znf_C2H2_type"/>
</dbReference>
<keyword evidence="3 8" id="KW-0863">Zinc-finger</keyword>
<reference evidence="11" key="1">
    <citation type="submission" date="2009-08" db="EMBL/GenBank/DDBJ databases">
        <title>Annotation of Salpingoeca rosetta.</title>
        <authorList>
            <consortium name="The Broad Institute Genome Sequencing Platform"/>
            <person name="Russ C."/>
            <person name="Cuomo C."/>
            <person name="Burger G."/>
            <person name="Gray M.W."/>
            <person name="Holland P.W.H."/>
            <person name="King N."/>
            <person name="Lang F.B.F."/>
            <person name="Roger A.J."/>
            <person name="Ruiz-Trillo I."/>
            <person name="Young S.K."/>
            <person name="Zeng Q."/>
            <person name="Gargeya S."/>
            <person name="Alvarado L."/>
            <person name="Berlin A."/>
            <person name="Chapman S.B."/>
            <person name="Chen Z."/>
            <person name="Freedman E."/>
            <person name="Gellesch M."/>
            <person name="Goldberg J."/>
            <person name="Griggs A."/>
            <person name="Gujja S."/>
            <person name="Heilman E."/>
            <person name="Heiman D."/>
            <person name="Howarth C."/>
            <person name="Mehta T."/>
            <person name="Neiman D."/>
            <person name="Pearson M."/>
            <person name="Roberts A."/>
            <person name="Saif S."/>
            <person name="Shea T."/>
            <person name="Shenoy N."/>
            <person name="Sisk P."/>
            <person name="Stolte C."/>
            <person name="Sykes S."/>
            <person name="White J."/>
            <person name="Yandava C."/>
            <person name="Haas B."/>
            <person name="Nusbaum C."/>
            <person name="Birren B."/>
        </authorList>
    </citation>
    <scope>NUCLEOTIDE SEQUENCE [LARGE SCALE GENOMIC DNA]</scope>
    <source>
        <strain evidence="11">ATCC 50818</strain>
    </source>
</reference>
<feature type="domain" description="C2H2-type" evidence="10">
    <location>
        <begin position="161"/>
        <end position="191"/>
    </location>
</feature>
<feature type="compositionally biased region" description="Polar residues" evidence="9">
    <location>
        <begin position="1"/>
        <end position="10"/>
    </location>
</feature>
<dbReference type="EMBL" id="GL832989">
    <property type="protein sequence ID" value="EGD79902.1"/>
    <property type="molecule type" value="Genomic_DNA"/>
</dbReference>
<dbReference type="PROSITE" id="PS00028">
    <property type="entry name" value="ZINC_FINGER_C2H2_1"/>
    <property type="match status" value="2"/>
</dbReference>
<keyword evidence="6" id="KW-0804">Transcription</keyword>
<gene>
    <name evidence="11" type="ORF">PTSG_10185</name>
</gene>
<dbReference type="PANTHER" id="PTHR46179">
    <property type="entry name" value="ZINC FINGER PROTEIN"/>
    <property type="match status" value="1"/>
</dbReference>
<evidence type="ECO:0000256" key="5">
    <source>
        <dbReference type="ARBA" id="ARBA00023015"/>
    </source>
</evidence>
<dbReference type="InParanoid" id="F2UQJ7"/>
<evidence type="ECO:0000256" key="4">
    <source>
        <dbReference type="ARBA" id="ARBA00022833"/>
    </source>
</evidence>
<dbReference type="RefSeq" id="XP_004988523.1">
    <property type="nucleotide sequence ID" value="XM_004988466.1"/>
</dbReference>
<feature type="region of interest" description="Disordered" evidence="9">
    <location>
        <begin position="667"/>
        <end position="734"/>
    </location>
</feature>
<keyword evidence="7" id="KW-0539">Nucleus</keyword>
<evidence type="ECO:0000259" key="10">
    <source>
        <dbReference type="PROSITE" id="PS50157"/>
    </source>
</evidence>
<keyword evidence="2" id="KW-0479">Metal-binding</keyword>
<dbReference type="GO" id="GO:0006357">
    <property type="term" value="P:regulation of transcription by RNA polymerase II"/>
    <property type="evidence" value="ECO:0007669"/>
    <property type="project" value="TreeGrafter"/>
</dbReference>
<dbReference type="PANTHER" id="PTHR46179:SF13">
    <property type="entry name" value="C2H2-TYPE DOMAIN-CONTAINING PROTEIN"/>
    <property type="match status" value="1"/>
</dbReference>
<evidence type="ECO:0000256" key="7">
    <source>
        <dbReference type="ARBA" id="ARBA00023242"/>
    </source>
</evidence>
<dbReference type="KEGG" id="sre:PTSG_10185"/>
<keyword evidence="5" id="KW-0805">Transcription regulation</keyword>
<keyword evidence="12" id="KW-1185">Reference proteome</keyword>
<sequence>MASIHTTPDQISPEDLVDTLGPPLSSVRDRITEELLPLPDESANDTHGTVSQVTATAQQHQATVATPGTVSQVTATAQQHQATVATPGTGSEVTAATTQQHQAHVVTPDTKPFECPASGCSARFTRFDSAKRHICTSHKGADVADLLQTFKNNSNEVAIVYPCPENTCTQTFSSRQALSRHQLRDHGKQKARGHFQCRSGCADAAFCTAKELMQHVITDHDASCCVVRYYASWSRFESCIAAAECDDFALADYVKRDHTCCFPPKAAAWGLEHVQVEEEFVRTCSRHGNERPYQGTIRAHRAKAPKPVGCCPAMMWGQVCKGGRVRVVMFNYHSHSKDLRHLQLPGVFRAEVARLLRVSASYTAIYHQVKATFSSHPRISIFKQAHVYKVAQEYEPGRFDADDAASVWYAAQIYNKEAGEHTPVITALKLQGQEAFEFGGPEQRASGDFPQESLFILVQTDVSPALCTWLMRGGRKRLWMGNTCGARHCELRHFSSRSKDGLSPVKDLEELMKCSTIQDFERGKRLFSERYKDDPKVLDYSRKHYFEWAHLWADYCRRPQDPTTNNYIESFHRVLKEQLDRKSGRRTKDRVKQLMRTMSRQLDKITEYPSGIVVDLEDICTLIDRLTDRMSIIADGQKQCRQAGIKQEHPRKRVKTLAPSRLRLFPVRGRRGGKKAASTREGARKPLFHDAWQPKSESNDAEPAVQGARRTEPVFKEQQLQPRGEALRQRNDGV</sequence>
<dbReference type="Pfam" id="PF00096">
    <property type="entry name" value="zf-C2H2"/>
    <property type="match status" value="1"/>
</dbReference>
<evidence type="ECO:0000256" key="3">
    <source>
        <dbReference type="ARBA" id="ARBA00022771"/>
    </source>
</evidence>
<evidence type="ECO:0000256" key="1">
    <source>
        <dbReference type="ARBA" id="ARBA00004123"/>
    </source>
</evidence>
<dbReference type="Proteomes" id="UP000007799">
    <property type="component" value="Unassembled WGS sequence"/>
</dbReference>
<dbReference type="AlphaFoldDB" id="F2UQJ7"/>
<feature type="compositionally biased region" description="Basic and acidic residues" evidence="9">
    <location>
        <begin position="725"/>
        <end position="734"/>
    </location>
</feature>
<dbReference type="GO" id="GO:0008270">
    <property type="term" value="F:zinc ion binding"/>
    <property type="evidence" value="ECO:0007669"/>
    <property type="project" value="UniProtKB-KW"/>
</dbReference>
<evidence type="ECO:0000256" key="2">
    <source>
        <dbReference type="ARBA" id="ARBA00022723"/>
    </source>
</evidence>
<feature type="region of interest" description="Disordered" evidence="9">
    <location>
        <begin position="1"/>
        <end position="24"/>
    </location>
</feature>
<dbReference type="GO" id="GO:0005634">
    <property type="term" value="C:nucleus"/>
    <property type="evidence" value="ECO:0007669"/>
    <property type="project" value="UniProtKB-SubCell"/>
</dbReference>
<organism evidence="12">
    <name type="scientific">Salpingoeca rosetta (strain ATCC 50818 / BSB-021)</name>
    <dbReference type="NCBI Taxonomy" id="946362"/>
    <lineage>
        <taxon>Eukaryota</taxon>
        <taxon>Choanoflagellata</taxon>
        <taxon>Craspedida</taxon>
        <taxon>Salpingoecidae</taxon>
        <taxon>Salpingoeca</taxon>
    </lineage>
</organism>